<sequence>MSDLNLNLQRHLSYGANGDSINMSQSYSELNLLIDVMLNSSYSNLSTDKSNSRTSKLSCDVGIQTNTCGIGNISDNDDDEDKENYNKERKNHIKSEKEKNNERQRLLKHKPKETIVIRSGSNLFIIEANNLFLAIPAIKSTIKISGLQANALFPIEQFMRNKRKY</sequence>
<evidence type="ECO:0000313" key="1">
    <source>
        <dbReference type="EnsemblMetazoa" id="GPPI029916-PA"/>
    </source>
</evidence>
<name>A0A1B0BH62_9MUSC</name>
<accession>A0A1B0BH62</accession>
<dbReference type="AlphaFoldDB" id="A0A1B0BH62"/>
<dbReference type="Proteomes" id="UP000092460">
    <property type="component" value="Unassembled WGS sequence"/>
</dbReference>
<dbReference type="VEuPathDB" id="VectorBase:GPPI029916"/>
<dbReference type="STRING" id="67801.A0A1B0BH62"/>
<reference evidence="1" key="2">
    <citation type="submission" date="2020-05" db="UniProtKB">
        <authorList>
            <consortium name="EnsemblMetazoa"/>
        </authorList>
    </citation>
    <scope>IDENTIFICATION</scope>
    <source>
        <strain evidence="1">IAEA</strain>
    </source>
</reference>
<reference evidence="2" key="1">
    <citation type="submission" date="2015-01" db="EMBL/GenBank/DDBJ databases">
        <authorList>
            <person name="Aksoy S."/>
            <person name="Warren W."/>
            <person name="Wilson R.K."/>
        </authorList>
    </citation>
    <scope>NUCLEOTIDE SEQUENCE [LARGE SCALE GENOMIC DNA]</scope>
    <source>
        <strain evidence="2">IAEA</strain>
    </source>
</reference>
<organism evidence="1 2">
    <name type="scientific">Glossina palpalis gambiensis</name>
    <dbReference type="NCBI Taxonomy" id="67801"/>
    <lineage>
        <taxon>Eukaryota</taxon>
        <taxon>Metazoa</taxon>
        <taxon>Ecdysozoa</taxon>
        <taxon>Arthropoda</taxon>
        <taxon>Hexapoda</taxon>
        <taxon>Insecta</taxon>
        <taxon>Pterygota</taxon>
        <taxon>Neoptera</taxon>
        <taxon>Endopterygota</taxon>
        <taxon>Diptera</taxon>
        <taxon>Brachycera</taxon>
        <taxon>Muscomorpha</taxon>
        <taxon>Hippoboscoidea</taxon>
        <taxon>Glossinidae</taxon>
        <taxon>Glossina</taxon>
    </lineage>
</organism>
<proteinExistence type="predicted"/>
<keyword evidence="2" id="KW-1185">Reference proteome</keyword>
<dbReference type="EMBL" id="JXJN01014185">
    <property type="status" value="NOT_ANNOTATED_CDS"/>
    <property type="molecule type" value="Genomic_DNA"/>
</dbReference>
<protein>
    <submittedName>
        <fullName evidence="1">Uncharacterized protein</fullName>
    </submittedName>
</protein>
<dbReference type="EnsemblMetazoa" id="GPPI029916-RA">
    <property type="protein sequence ID" value="GPPI029916-PA"/>
    <property type="gene ID" value="GPPI029916"/>
</dbReference>
<evidence type="ECO:0000313" key="2">
    <source>
        <dbReference type="Proteomes" id="UP000092460"/>
    </source>
</evidence>